<sequence length="576" mass="64711">SRLSSFSQLADFLFLWARRIMSVGKSLDAELYYVRDDVVNLYALSFILPVPSDTNSLHFTWHSSSKVDYRLGFQVENTSAMDQLQSNISAQGEVPRTRSVFRVDIFCSGKADGEAVLTVQLNLTTPANNFTVLNFKRRKMCYRIPLMASSSNAPTTSTRVFYISVCVCCIVIFLVAIILAVLHLHSMKRVEMDDSVSDSGSSQGLSQPSTQTTQYLRADTPNNATPVTSKTTTTPCLSPLTSDQQLSQTSQPSAVTICTPLPCLKCYPSLRIEKNDLRSVTLLEAKTKVKDIAISRERVTLRDVLHEGTFGRIFHGVLLDEKDPSKEKQVFVKAVKDHASEVQVTMMLTESCKLRSLHHRNLLPISHVCIEDGEKPMVLLPYMNWGNLKLFLRQCKLAEANNPQAISQQDLVHMAIQISCGMSYLARREVIHKDLAARNCVIDNSMQVKITDNALARDLFPMDYHCLGDNENRPVRWMALESLLNNDFSSASDVWAFGVTLWELMTLGQTPYVDIDPFEMAAYLKDGYRIAQPINCPDELFAVMACCWALDLEERPKFQQLVQCLTEFHAALGAYV</sequence>
<dbReference type="Gene3D" id="3.30.200.20">
    <property type="entry name" value="Phosphorylase Kinase, domain 1"/>
    <property type="match status" value="1"/>
</dbReference>
<keyword evidence="11 17" id="KW-1133">Transmembrane helix</keyword>
<keyword evidence="7" id="KW-0732">Signal</keyword>
<keyword evidence="5" id="KW-0808">Transferase</keyword>
<dbReference type="GO" id="GO:0007169">
    <property type="term" value="P:cell surface receptor protein tyrosine kinase signaling pathway"/>
    <property type="evidence" value="ECO:0007669"/>
    <property type="project" value="TreeGrafter"/>
</dbReference>
<feature type="domain" description="Protein kinase" evidence="18">
    <location>
        <begin position="299"/>
        <end position="572"/>
    </location>
</feature>
<dbReference type="SUPFAM" id="SSF56112">
    <property type="entry name" value="Protein kinase-like (PK-like)"/>
    <property type="match status" value="1"/>
</dbReference>
<evidence type="ECO:0000256" key="9">
    <source>
        <dbReference type="ARBA" id="ARBA00022777"/>
    </source>
</evidence>
<keyword evidence="14" id="KW-0675">Receptor</keyword>
<evidence type="ECO:0000259" key="18">
    <source>
        <dbReference type="PROSITE" id="PS50011"/>
    </source>
</evidence>
<feature type="transmembrane region" description="Helical" evidence="17">
    <location>
        <begin position="160"/>
        <end position="182"/>
    </location>
</feature>
<comment type="subcellular location">
    <subcellularLocation>
        <location evidence="2">Endomembrane system</location>
    </subcellularLocation>
    <subcellularLocation>
        <location evidence="1">Membrane</location>
        <topology evidence="1">Single-pass membrane protein</topology>
    </subcellularLocation>
</comment>
<dbReference type="InterPro" id="IPR008266">
    <property type="entry name" value="Tyr_kinase_AS"/>
</dbReference>
<dbReference type="Gene3D" id="2.60.40.2170">
    <property type="entry name" value="Wnt, WIF domain"/>
    <property type="match status" value="1"/>
</dbReference>
<reference evidence="20" key="1">
    <citation type="submission" date="2025-08" db="UniProtKB">
        <authorList>
            <consortium name="Ensembl"/>
        </authorList>
    </citation>
    <scope>IDENTIFICATION</scope>
</reference>
<feature type="compositionally biased region" description="Low complexity" evidence="16">
    <location>
        <begin position="225"/>
        <end position="234"/>
    </location>
</feature>
<accession>A0A671T2H5</accession>
<proteinExistence type="predicted"/>
<evidence type="ECO:0000256" key="7">
    <source>
        <dbReference type="ARBA" id="ARBA00022729"/>
    </source>
</evidence>
<evidence type="ECO:0000256" key="14">
    <source>
        <dbReference type="ARBA" id="ARBA00023170"/>
    </source>
</evidence>
<evidence type="ECO:0000256" key="16">
    <source>
        <dbReference type="SAM" id="MobiDB-lite"/>
    </source>
</evidence>
<keyword evidence="12 17" id="KW-0472">Membrane</keyword>
<dbReference type="InterPro" id="IPR003306">
    <property type="entry name" value="WIF"/>
</dbReference>
<feature type="compositionally biased region" description="Low complexity" evidence="16">
    <location>
        <begin position="197"/>
        <end position="214"/>
    </location>
</feature>
<gene>
    <name evidence="20" type="primary">LOC107694116</name>
</gene>
<dbReference type="PANTHER" id="PTHR24416:SF349">
    <property type="entry name" value="TYROSINE-PROTEIN KINASE RYK"/>
    <property type="match status" value="1"/>
</dbReference>
<evidence type="ECO:0000256" key="3">
    <source>
        <dbReference type="ARBA" id="ARBA00011902"/>
    </source>
</evidence>
<reference evidence="20" key="2">
    <citation type="submission" date="2025-09" db="UniProtKB">
        <authorList>
            <consortium name="Ensembl"/>
        </authorList>
    </citation>
    <scope>IDENTIFICATION</scope>
</reference>
<protein>
    <recommendedName>
        <fullName evidence="3">receptor protein-tyrosine kinase</fullName>
        <ecNumber evidence="3">2.7.10.1</ecNumber>
    </recommendedName>
</protein>
<keyword evidence="21" id="KW-1185">Reference proteome</keyword>
<dbReference type="GO" id="GO:0043235">
    <property type="term" value="C:receptor complex"/>
    <property type="evidence" value="ECO:0007669"/>
    <property type="project" value="TreeGrafter"/>
</dbReference>
<evidence type="ECO:0000259" key="19">
    <source>
        <dbReference type="PROSITE" id="PS50814"/>
    </source>
</evidence>
<dbReference type="GO" id="GO:0007409">
    <property type="term" value="P:axonogenesis"/>
    <property type="evidence" value="ECO:0007669"/>
    <property type="project" value="TreeGrafter"/>
</dbReference>
<dbReference type="Ensembl" id="ENSSANT00000108708.1">
    <property type="protein sequence ID" value="ENSSANP00000102416.1"/>
    <property type="gene ID" value="ENSSANG00000050165.1"/>
</dbReference>
<dbReference type="InterPro" id="IPR000719">
    <property type="entry name" value="Prot_kinase_dom"/>
</dbReference>
<evidence type="ECO:0000256" key="17">
    <source>
        <dbReference type="SAM" id="Phobius"/>
    </source>
</evidence>
<evidence type="ECO:0000256" key="6">
    <source>
        <dbReference type="ARBA" id="ARBA00022692"/>
    </source>
</evidence>
<dbReference type="InterPro" id="IPR011009">
    <property type="entry name" value="Kinase-like_dom_sf"/>
</dbReference>
<evidence type="ECO:0000256" key="11">
    <source>
        <dbReference type="ARBA" id="ARBA00022989"/>
    </source>
</evidence>
<keyword evidence="4" id="KW-0597">Phosphoprotein</keyword>
<dbReference type="Pfam" id="PF07714">
    <property type="entry name" value="PK_Tyr_Ser-Thr"/>
    <property type="match status" value="1"/>
</dbReference>
<evidence type="ECO:0000256" key="15">
    <source>
        <dbReference type="ARBA" id="ARBA00023180"/>
    </source>
</evidence>
<dbReference type="GO" id="GO:0005524">
    <property type="term" value="F:ATP binding"/>
    <property type="evidence" value="ECO:0007669"/>
    <property type="project" value="UniProtKB-KW"/>
</dbReference>
<dbReference type="GO" id="GO:0010976">
    <property type="term" value="P:positive regulation of neuron projection development"/>
    <property type="evidence" value="ECO:0007669"/>
    <property type="project" value="TreeGrafter"/>
</dbReference>
<evidence type="ECO:0000256" key="1">
    <source>
        <dbReference type="ARBA" id="ARBA00004167"/>
    </source>
</evidence>
<keyword evidence="15" id="KW-0325">Glycoprotein</keyword>
<dbReference type="InterPro" id="IPR001245">
    <property type="entry name" value="Ser-Thr/Tyr_kinase_cat_dom"/>
</dbReference>
<evidence type="ECO:0000256" key="5">
    <source>
        <dbReference type="ARBA" id="ARBA00022679"/>
    </source>
</evidence>
<keyword evidence="13" id="KW-0829">Tyrosine-protein kinase</keyword>
<dbReference type="PROSITE" id="PS50814">
    <property type="entry name" value="WIF"/>
    <property type="match status" value="1"/>
</dbReference>
<dbReference type="Gene3D" id="1.10.510.10">
    <property type="entry name" value="Transferase(Phosphotransferase) domain 1"/>
    <property type="match status" value="1"/>
</dbReference>
<dbReference type="AlphaFoldDB" id="A0A671T2H5"/>
<feature type="region of interest" description="Disordered" evidence="16">
    <location>
        <begin position="195"/>
        <end position="234"/>
    </location>
</feature>
<evidence type="ECO:0000256" key="4">
    <source>
        <dbReference type="ARBA" id="ARBA00022553"/>
    </source>
</evidence>
<evidence type="ECO:0000256" key="2">
    <source>
        <dbReference type="ARBA" id="ARBA00004308"/>
    </source>
</evidence>
<keyword evidence="6 17" id="KW-0812">Transmembrane</keyword>
<dbReference type="InterPro" id="IPR050122">
    <property type="entry name" value="RTK"/>
</dbReference>
<evidence type="ECO:0000256" key="13">
    <source>
        <dbReference type="ARBA" id="ARBA00023137"/>
    </source>
</evidence>
<dbReference type="GO" id="GO:0012505">
    <property type="term" value="C:endomembrane system"/>
    <property type="evidence" value="ECO:0007669"/>
    <property type="project" value="UniProtKB-SubCell"/>
</dbReference>
<dbReference type="EC" id="2.7.10.1" evidence="3"/>
<dbReference type="CDD" id="cd05043">
    <property type="entry name" value="PTK_Ryk"/>
    <property type="match status" value="1"/>
</dbReference>
<keyword evidence="9" id="KW-0418">Kinase</keyword>
<dbReference type="Proteomes" id="UP000472260">
    <property type="component" value="Unassembled WGS sequence"/>
</dbReference>
<dbReference type="FunFam" id="3.30.200.20:FF:000218">
    <property type="entry name" value="Tyrosine-protein kinase RYK"/>
    <property type="match status" value="1"/>
</dbReference>
<dbReference type="PRINTS" id="PR00109">
    <property type="entry name" value="TYRKINASE"/>
</dbReference>
<dbReference type="PROSITE" id="PS50011">
    <property type="entry name" value="PROTEIN_KINASE_DOM"/>
    <property type="match status" value="1"/>
</dbReference>
<dbReference type="FunFam" id="1.10.510.10:FF:000165">
    <property type="entry name" value="Tyrosine-protein kinase RYK"/>
    <property type="match status" value="1"/>
</dbReference>
<feature type="domain" description="WIF" evidence="19">
    <location>
        <begin position="14"/>
        <end position="141"/>
    </location>
</feature>
<dbReference type="GO" id="GO:0051897">
    <property type="term" value="P:positive regulation of phosphatidylinositol 3-kinase/protein kinase B signal transduction"/>
    <property type="evidence" value="ECO:0007669"/>
    <property type="project" value="TreeGrafter"/>
</dbReference>
<keyword evidence="10" id="KW-0067">ATP-binding</keyword>
<organism evidence="20 21">
    <name type="scientific">Sinocyclocheilus anshuiensis</name>
    <dbReference type="NCBI Taxonomy" id="1608454"/>
    <lineage>
        <taxon>Eukaryota</taxon>
        <taxon>Metazoa</taxon>
        <taxon>Chordata</taxon>
        <taxon>Craniata</taxon>
        <taxon>Vertebrata</taxon>
        <taxon>Euteleostomi</taxon>
        <taxon>Actinopterygii</taxon>
        <taxon>Neopterygii</taxon>
        <taxon>Teleostei</taxon>
        <taxon>Ostariophysi</taxon>
        <taxon>Cypriniformes</taxon>
        <taxon>Cyprinidae</taxon>
        <taxon>Cyprininae</taxon>
        <taxon>Sinocyclocheilus</taxon>
    </lineage>
</organism>
<name>A0A671T2H5_9TELE</name>
<dbReference type="Pfam" id="PF02019">
    <property type="entry name" value="WIF"/>
    <property type="match status" value="1"/>
</dbReference>
<dbReference type="GO" id="GO:0005886">
    <property type="term" value="C:plasma membrane"/>
    <property type="evidence" value="ECO:0007669"/>
    <property type="project" value="TreeGrafter"/>
</dbReference>
<dbReference type="PROSITE" id="PS00109">
    <property type="entry name" value="PROTEIN_KINASE_TYR"/>
    <property type="match status" value="1"/>
</dbReference>
<evidence type="ECO:0000256" key="10">
    <source>
        <dbReference type="ARBA" id="ARBA00022840"/>
    </source>
</evidence>
<evidence type="ECO:0000256" key="12">
    <source>
        <dbReference type="ARBA" id="ARBA00023136"/>
    </source>
</evidence>
<evidence type="ECO:0000256" key="8">
    <source>
        <dbReference type="ARBA" id="ARBA00022741"/>
    </source>
</evidence>
<keyword evidence="8" id="KW-0547">Nucleotide-binding</keyword>
<evidence type="ECO:0000313" key="20">
    <source>
        <dbReference type="Ensembl" id="ENSSANP00000102416.1"/>
    </source>
</evidence>
<dbReference type="PANTHER" id="PTHR24416">
    <property type="entry name" value="TYROSINE-PROTEIN KINASE RECEPTOR"/>
    <property type="match status" value="1"/>
</dbReference>
<dbReference type="SMART" id="SM00469">
    <property type="entry name" value="WIF"/>
    <property type="match status" value="1"/>
</dbReference>
<evidence type="ECO:0000313" key="21">
    <source>
        <dbReference type="Proteomes" id="UP000472260"/>
    </source>
</evidence>
<dbReference type="GO" id="GO:0004714">
    <property type="term" value="F:transmembrane receptor protein tyrosine kinase activity"/>
    <property type="evidence" value="ECO:0007669"/>
    <property type="project" value="UniProtKB-EC"/>
</dbReference>
<dbReference type="InterPro" id="IPR038677">
    <property type="entry name" value="WIF_sf"/>
</dbReference>